<organism evidence="1 2">
    <name type="scientific">Glycomyces niveus</name>
    <dbReference type="NCBI Taxonomy" id="2820287"/>
    <lineage>
        <taxon>Bacteria</taxon>
        <taxon>Bacillati</taxon>
        <taxon>Actinomycetota</taxon>
        <taxon>Actinomycetes</taxon>
        <taxon>Glycomycetales</taxon>
        <taxon>Glycomycetaceae</taxon>
        <taxon>Glycomyces</taxon>
    </lineage>
</organism>
<dbReference type="Pfam" id="PF14100">
    <property type="entry name" value="DUF6807"/>
    <property type="match status" value="1"/>
</dbReference>
<dbReference type="EMBL" id="JAGFNP010000015">
    <property type="protein sequence ID" value="MBO3735405.1"/>
    <property type="molecule type" value="Genomic_DNA"/>
</dbReference>
<dbReference type="RefSeq" id="WP_208499033.1">
    <property type="nucleotide sequence ID" value="NZ_JAGFNP010000015.1"/>
</dbReference>
<proteinExistence type="predicted"/>
<evidence type="ECO:0000313" key="2">
    <source>
        <dbReference type="Proteomes" id="UP000681341"/>
    </source>
</evidence>
<reference evidence="1 2" key="1">
    <citation type="submission" date="2021-03" db="EMBL/GenBank/DDBJ databases">
        <title>Glycomyces sp. nov., a novel actinomycete isolated from soil.</title>
        <authorList>
            <person name="Yang X."/>
            <person name="Xu X."/>
        </authorList>
    </citation>
    <scope>NUCLEOTIDE SEQUENCE [LARGE SCALE GENOMIC DNA]</scope>
    <source>
        <strain evidence="1 2">NEAU-S30</strain>
    </source>
</reference>
<dbReference type="InterPro" id="IPR029475">
    <property type="entry name" value="DUF6807"/>
</dbReference>
<accession>A0ABS3U9F8</accession>
<protein>
    <submittedName>
        <fullName evidence="1">PmoA family protein</fullName>
    </submittedName>
</protein>
<dbReference type="Proteomes" id="UP000681341">
    <property type="component" value="Unassembled WGS sequence"/>
</dbReference>
<name>A0ABS3U9F8_9ACTN</name>
<keyword evidence="2" id="KW-1185">Reference proteome</keyword>
<sequence length="286" mass="31096">MHDRPAPLILTGRTVAEYHWRPHLPAALSPRPYLHPVRTLGGTTVTEATPPDHPHHLGASLAIPDAGGTNFWGGRTYVRGKGPQPLPNHGTQTHHRWHTRTHTRLEHELHWTAPDGTLLLHEHRRITAHPIDQHAWALDFHYTLRNTTDRPLTISSPGAKGRTGAGYGGFFWRAPTTPATVHGPHATGTTRLHGATAPWLALTTSGDTPWTLILTDTAAHRDPWFVRARDYNGAGPALAWTTPLTAAPGHGPQRRIIAVIADGALTTRAIQGLADTVATSPAPREA</sequence>
<comment type="caution">
    <text evidence="1">The sequence shown here is derived from an EMBL/GenBank/DDBJ whole genome shotgun (WGS) entry which is preliminary data.</text>
</comment>
<gene>
    <name evidence="1" type="ORF">J5V16_21475</name>
</gene>
<evidence type="ECO:0000313" key="1">
    <source>
        <dbReference type="EMBL" id="MBO3735405.1"/>
    </source>
</evidence>